<dbReference type="Proteomes" id="UP000310636">
    <property type="component" value="Unassembled WGS sequence"/>
</dbReference>
<dbReference type="EMBL" id="SSOB01000052">
    <property type="protein sequence ID" value="THF73594.1"/>
    <property type="molecule type" value="Genomic_DNA"/>
</dbReference>
<dbReference type="InterPro" id="IPR036177">
    <property type="entry name" value="Peptidase_M55_sf"/>
</dbReference>
<dbReference type="RefSeq" id="WP_136373206.1">
    <property type="nucleotide sequence ID" value="NZ_SSOB01000052.1"/>
</dbReference>
<accession>A0A4S4BGL5</accession>
<dbReference type="Gene3D" id="3.40.50.10780">
    <property type="entry name" value="Dipeptide transport protein"/>
    <property type="match status" value="1"/>
</dbReference>
<dbReference type="Pfam" id="PF04951">
    <property type="entry name" value="Peptidase_M55"/>
    <property type="match status" value="1"/>
</dbReference>
<sequence length="267" mass="29009">MKWMVRVDMEGVTGVVRMNQVIPGASEYSFGQRMMMHDLHALLGGLLQRPEDEVVLYDIHFFGTNIDLEALGPNVTAICGKPHYTPDNGSFVDESFDGLILLGLHAKAGMPDALLAHSYEHDITHMDVNGLEVGEIGLEALMAGESGVPLVMVTADSEGAAEAERLVPNVVTAVTKLSLSGEGAACYPPSRTAELLRAGAMACVQAVKHIRPLCIEGPIRLEMRLKEGDLLRKLHDRIPEAFLTPNRLALNGDSVIEAWRQYLTAKS</sequence>
<gene>
    <name evidence="1" type="ORF">E6C55_28335</name>
</gene>
<dbReference type="Gene3D" id="3.30.1360.130">
    <property type="entry name" value="Dipeptide transport protein"/>
    <property type="match status" value="1"/>
</dbReference>
<dbReference type="SUPFAM" id="SSF63992">
    <property type="entry name" value="Dipeptide transport protein"/>
    <property type="match status" value="1"/>
</dbReference>
<keyword evidence="2" id="KW-1185">Reference proteome</keyword>
<dbReference type="OrthoDB" id="9785420at2"/>
<dbReference type="InterPro" id="IPR027476">
    <property type="entry name" value="DppA_N"/>
</dbReference>
<evidence type="ECO:0000313" key="1">
    <source>
        <dbReference type="EMBL" id="THF73594.1"/>
    </source>
</evidence>
<reference evidence="1 2" key="1">
    <citation type="submission" date="2019-04" db="EMBL/GenBank/DDBJ databases">
        <title>Cohnella sp. nov. isolated from preserved vegetables.</title>
        <authorList>
            <person name="Lin S.-Y."/>
            <person name="Hung M.-H."/>
            <person name="Young C.-C."/>
        </authorList>
    </citation>
    <scope>NUCLEOTIDE SEQUENCE [LARGE SCALE GENOMIC DNA]</scope>
    <source>
        <strain evidence="1 2">CC-MHH1044</strain>
    </source>
</reference>
<comment type="caution">
    <text evidence="1">The sequence shown here is derived from an EMBL/GenBank/DDBJ whole genome shotgun (WGS) entry which is preliminary data.</text>
</comment>
<name>A0A4S4BGL5_9BACL</name>
<dbReference type="InterPro" id="IPR007035">
    <property type="entry name" value="Peptidase_M55"/>
</dbReference>
<evidence type="ECO:0008006" key="3">
    <source>
        <dbReference type="Google" id="ProtNLM"/>
    </source>
</evidence>
<proteinExistence type="predicted"/>
<organism evidence="1 2">
    <name type="scientific">Cohnella fermenti</name>
    <dbReference type="NCBI Taxonomy" id="2565925"/>
    <lineage>
        <taxon>Bacteria</taxon>
        <taxon>Bacillati</taxon>
        <taxon>Bacillota</taxon>
        <taxon>Bacilli</taxon>
        <taxon>Bacillales</taxon>
        <taxon>Paenibacillaceae</taxon>
        <taxon>Cohnella</taxon>
    </lineage>
</organism>
<evidence type="ECO:0000313" key="2">
    <source>
        <dbReference type="Proteomes" id="UP000310636"/>
    </source>
</evidence>
<dbReference type="AlphaFoldDB" id="A0A4S4BGL5"/>
<protein>
    <recommendedName>
        <fullName evidence="3">Aminopeptidase</fullName>
    </recommendedName>
</protein>